<keyword evidence="4 5" id="KW-0472">Membrane</keyword>
<dbReference type="Gene3D" id="3.30.750.24">
    <property type="entry name" value="STAS domain"/>
    <property type="match status" value="1"/>
</dbReference>
<evidence type="ECO:0000256" key="5">
    <source>
        <dbReference type="SAM" id="Phobius"/>
    </source>
</evidence>
<feature type="transmembrane region" description="Helical" evidence="5">
    <location>
        <begin position="446"/>
        <end position="472"/>
    </location>
</feature>
<comment type="caution">
    <text evidence="7">The sequence shown here is derived from an EMBL/GenBank/DDBJ whole genome shotgun (WGS) entry which is preliminary data.</text>
</comment>
<feature type="transmembrane region" description="Helical" evidence="5">
    <location>
        <begin position="60"/>
        <end position="81"/>
    </location>
</feature>
<dbReference type="Pfam" id="PF01740">
    <property type="entry name" value="STAS"/>
    <property type="match status" value="1"/>
</dbReference>
<gene>
    <name evidence="7" type="ORF">PYX00_009270</name>
</gene>
<dbReference type="InterPro" id="IPR001902">
    <property type="entry name" value="SLC26A/SulP_fam"/>
</dbReference>
<dbReference type="AlphaFoldDB" id="A0AAW2HAU3"/>
<feature type="transmembrane region" description="Helical" evidence="5">
    <location>
        <begin position="87"/>
        <end position="106"/>
    </location>
</feature>
<reference evidence="7" key="1">
    <citation type="journal article" date="2024" name="Gigascience">
        <title>Chromosome-level genome of the poultry shaft louse Menopon gallinae provides insight into the host-switching and adaptive evolution of parasitic lice.</title>
        <authorList>
            <person name="Xu Y."/>
            <person name="Ma L."/>
            <person name="Liu S."/>
            <person name="Liang Y."/>
            <person name="Liu Q."/>
            <person name="He Z."/>
            <person name="Tian L."/>
            <person name="Duan Y."/>
            <person name="Cai W."/>
            <person name="Li H."/>
            <person name="Song F."/>
        </authorList>
    </citation>
    <scope>NUCLEOTIDE SEQUENCE</scope>
    <source>
        <strain evidence="7">Cailab_2023a</strain>
    </source>
</reference>
<accession>A0AAW2HAU3</accession>
<feature type="transmembrane region" description="Helical" evidence="5">
    <location>
        <begin position="113"/>
        <end position="131"/>
    </location>
</feature>
<dbReference type="InterPro" id="IPR036513">
    <property type="entry name" value="STAS_dom_sf"/>
</dbReference>
<keyword evidence="2 5" id="KW-0812">Transmembrane</keyword>
<protein>
    <recommendedName>
        <fullName evidence="6">STAS domain-containing protein</fullName>
    </recommendedName>
</protein>
<dbReference type="EMBL" id="JARGDH010000005">
    <property type="protein sequence ID" value="KAL0266832.1"/>
    <property type="molecule type" value="Genomic_DNA"/>
</dbReference>
<dbReference type="GO" id="GO:0055085">
    <property type="term" value="P:transmembrane transport"/>
    <property type="evidence" value="ECO:0007669"/>
    <property type="project" value="InterPro"/>
</dbReference>
<evidence type="ECO:0000256" key="1">
    <source>
        <dbReference type="ARBA" id="ARBA00004141"/>
    </source>
</evidence>
<feature type="transmembrane region" description="Helical" evidence="5">
    <location>
        <begin position="306"/>
        <end position="326"/>
    </location>
</feature>
<keyword evidence="3 5" id="KW-1133">Transmembrane helix</keyword>
<evidence type="ECO:0000256" key="3">
    <source>
        <dbReference type="ARBA" id="ARBA00022989"/>
    </source>
</evidence>
<dbReference type="EMBL" id="JARGDH010000005">
    <property type="protein sequence ID" value="KAL0266829.1"/>
    <property type="molecule type" value="Genomic_DNA"/>
</dbReference>
<feature type="transmembrane region" description="Helical" evidence="5">
    <location>
        <begin position="258"/>
        <end position="278"/>
    </location>
</feature>
<feature type="transmembrane region" description="Helical" evidence="5">
    <location>
        <begin position="406"/>
        <end position="426"/>
    </location>
</feature>
<feature type="transmembrane region" description="Helical" evidence="5">
    <location>
        <begin position="226"/>
        <end position="246"/>
    </location>
</feature>
<feature type="transmembrane region" description="Helical" evidence="5">
    <location>
        <begin position="170"/>
        <end position="189"/>
    </location>
</feature>
<sequence length="634" mass="70688">MDQKDYPQTVQAFRLAYEYHSGPKVNLLKKFKESITPTKETPFNLFPIARWIRKYKVKKYLLDDVIAGITVAVMHIPHGLAYSQLGSVPPVVGLYMAVFPLIPYVICGTSKHISLGTFAVVCAMAGEIVYTTKSPDKSTEESIQIAAAAALVVGLWQILIYIFRLGSLTIFLSNSLVSGFTTGAAFHVLTYQFKDIFGIHVERLTGPLKLVRYYFQIFRKLKDTNLVTLAMSASFFTLLIVFYYVIKPTMKKKCPKCPVTIPMELIAISIGIMLSYFLKLNEKYGVQIVAHVPKGLPTPKLPDVSVFTKLIIPCFPIAVVAVSINLSLAKIFAKKDGSTIESKQEILAYGVMNICGSFFQCLPVAASLSRSALQYGTGGKTQLATVFSMILIILILLFMGPLFEPVPYCVLSSIVVASILSMIFHIRELPKIFKRSTLDGLVWLSTFLGVVFIDIDYGLLIGFIASIMTLVYMHHCPQFIELGRAHNRKENRDFFLDMIHFKAADDIPNLYIVKLIGCLNFANISHVENKIVKAAKNLELNDQVGYGAAVILDFSSVSYVDPSACDGFGQIWQTLSEMNVRLFMSSFNVKVFTQLEHNQVFCSLPPNRVFQSVQDAVTYATKFDVIETDPTPSK</sequence>
<evidence type="ECO:0000256" key="4">
    <source>
        <dbReference type="ARBA" id="ARBA00023136"/>
    </source>
</evidence>
<proteinExistence type="predicted"/>
<comment type="subcellular location">
    <subcellularLocation>
        <location evidence="1">Membrane</location>
        <topology evidence="1">Multi-pass membrane protein</topology>
    </subcellularLocation>
</comment>
<dbReference type="CDD" id="cd07042">
    <property type="entry name" value="STAS_SulP_like_sulfate_transporter"/>
    <property type="match status" value="1"/>
</dbReference>
<dbReference type="EMBL" id="JARGDH010000005">
    <property type="protein sequence ID" value="KAL0266828.1"/>
    <property type="molecule type" value="Genomic_DNA"/>
</dbReference>
<dbReference type="EMBL" id="JARGDH010000005">
    <property type="protein sequence ID" value="KAL0266831.1"/>
    <property type="molecule type" value="Genomic_DNA"/>
</dbReference>
<name>A0AAW2HAU3_9NEOP</name>
<feature type="transmembrane region" description="Helical" evidence="5">
    <location>
        <begin position="143"/>
        <end position="163"/>
    </location>
</feature>
<evidence type="ECO:0000313" key="7">
    <source>
        <dbReference type="EMBL" id="KAL0266832.1"/>
    </source>
</evidence>
<dbReference type="InterPro" id="IPR002645">
    <property type="entry name" value="STAS_dom"/>
</dbReference>
<organism evidence="7">
    <name type="scientific">Menopon gallinae</name>
    <name type="common">poultry shaft louse</name>
    <dbReference type="NCBI Taxonomy" id="328185"/>
    <lineage>
        <taxon>Eukaryota</taxon>
        <taxon>Metazoa</taxon>
        <taxon>Ecdysozoa</taxon>
        <taxon>Arthropoda</taxon>
        <taxon>Hexapoda</taxon>
        <taxon>Insecta</taxon>
        <taxon>Pterygota</taxon>
        <taxon>Neoptera</taxon>
        <taxon>Paraneoptera</taxon>
        <taxon>Psocodea</taxon>
        <taxon>Troctomorpha</taxon>
        <taxon>Phthiraptera</taxon>
        <taxon>Amblycera</taxon>
        <taxon>Menoponidae</taxon>
        <taxon>Menopon</taxon>
    </lineage>
</organism>
<dbReference type="PANTHER" id="PTHR11814">
    <property type="entry name" value="SULFATE TRANSPORTER"/>
    <property type="match status" value="1"/>
</dbReference>
<dbReference type="NCBIfam" id="TIGR00815">
    <property type="entry name" value="sulP"/>
    <property type="match status" value="1"/>
</dbReference>
<feature type="domain" description="STAS" evidence="6">
    <location>
        <begin position="500"/>
        <end position="620"/>
    </location>
</feature>
<dbReference type="InterPro" id="IPR011547">
    <property type="entry name" value="SLC26A/SulP_dom"/>
</dbReference>
<dbReference type="Pfam" id="PF00916">
    <property type="entry name" value="Sulfate_transp"/>
    <property type="match status" value="1"/>
</dbReference>
<feature type="transmembrane region" description="Helical" evidence="5">
    <location>
        <begin position="381"/>
        <end position="399"/>
    </location>
</feature>
<feature type="transmembrane region" description="Helical" evidence="5">
    <location>
        <begin position="346"/>
        <end position="369"/>
    </location>
</feature>
<dbReference type="GO" id="GO:0016020">
    <property type="term" value="C:membrane"/>
    <property type="evidence" value="ECO:0007669"/>
    <property type="project" value="UniProtKB-SubCell"/>
</dbReference>
<dbReference type="PROSITE" id="PS50801">
    <property type="entry name" value="STAS"/>
    <property type="match status" value="1"/>
</dbReference>
<dbReference type="EMBL" id="JARGDH010000005">
    <property type="protein sequence ID" value="KAL0266830.1"/>
    <property type="molecule type" value="Genomic_DNA"/>
</dbReference>
<evidence type="ECO:0000259" key="6">
    <source>
        <dbReference type="PROSITE" id="PS50801"/>
    </source>
</evidence>
<evidence type="ECO:0000256" key="2">
    <source>
        <dbReference type="ARBA" id="ARBA00022692"/>
    </source>
</evidence>
<dbReference type="SUPFAM" id="SSF52091">
    <property type="entry name" value="SpoIIaa-like"/>
    <property type="match status" value="1"/>
</dbReference>